<dbReference type="PANTHER" id="PTHR12449:SF18">
    <property type="entry name" value="DEATH DOMAIN-CONTAINING PROTEIN"/>
    <property type="match status" value="1"/>
</dbReference>
<organism evidence="11 12">
    <name type="scientific">Lottia gigantea</name>
    <name type="common">Giant owl limpet</name>
    <dbReference type="NCBI Taxonomy" id="225164"/>
    <lineage>
        <taxon>Eukaryota</taxon>
        <taxon>Metazoa</taxon>
        <taxon>Spiralia</taxon>
        <taxon>Lophotrochozoa</taxon>
        <taxon>Mollusca</taxon>
        <taxon>Gastropoda</taxon>
        <taxon>Patellogastropoda</taxon>
        <taxon>Lottioidea</taxon>
        <taxon>Lottiidae</taxon>
        <taxon>Lottia</taxon>
    </lineage>
</organism>
<keyword evidence="2" id="KW-0723">Serine/threonine-protein kinase</keyword>
<dbReference type="Gene3D" id="3.30.70.1390">
    <property type="entry name" value="ROC domain from the Parkinson's disease-associated leucine-rich repeat kinase 2"/>
    <property type="match status" value="1"/>
</dbReference>
<dbReference type="Gene3D" id="3.80.10.10">
    <property type="entry name" value="Ribonuclease Inhibitor"/>
    <property type="match status" value="1"/>
</dbReference>
<dbReference type="CTD" id="20232511"/>
<dbReference type="PRINTS" id="PR00449">
    <property type="entry name" value="RASTRNSFRMNG"/>
</dbReference>
<dbReference type="EC" id="2.7.11.1" evidence="1"/>
<dbReference type="InterPro" id="IPR032675">
    <property type="entry name" value="LRR_dom_sf"/>
</dbReference>
<keyword evidence="4" id="KW-0677">Repeat</keyword>
<evidence type="ECO:0000313" key="12">
    <source>
        <dbReference type="Proteomes" id="UP000030746"/>
    </source>
</evidence>
<feature type="non-terminal residue" evidence="11">
    <location>
        <position position="1"/>
    </location>
</feature>
<evidence type="ECO:0000256" key="2">
    <source>
        <dbReference type="ARBA" id="ARBA00022527"/>
    </source>
</evidence>
<evidence type="ECO:0000256" key="1">
    <source>
        <dbReference type="ARBA" id="ARBA00012513"/>
    </source>
</evidence>
<dbReference type="Proteomes" id="UP000030746">
    <property type="component" value="Unassembled WGS sequence"/>
</dbReference>
<dbReference type="Pfam" id="PF08477">
    <property type="entry name" value="Roc"/>
    <property type="match status" value="1"/>
</dbReference>
<dbReference type="InterPro" id="IPR039788">
    <property type="entry name" value="NOL4/NOL4L"/>
</dbReference>
<dbReference type="PROSITE" id="PS51424">
    <property type="entry name" value="ROC"/>
    <property type="match status" value="1"/>
</dbReference>
<feature type="domain" description="Roc" evidence="10">
    <location>
        <begin position="130"/>
        <end position="316"/>
    </location>
</feature>
<evidence type="ECO:0000256" key="8">
    <source>
        <dbReference type="ARBA" id="ARBA00047899"/>
    </source>
</evidence>
<evidence type="ECO:0000256" key="7">
    <source>
        <dbReference type="ARBA" id="ARBA00022840"/>
    </source>
</evidence>
<dbReference type="Pfam" id="PF16095">
    <property type="entry name" value="COR-A"/>
    <property type="match status" value="1"/>
</dbReference>
<dbReference type="Pfam" id="PF00560">
    <property type="entry name" value="LRR_1"/>
    <property type="match status" value="2"/>
</dbReference>
<keyword evidence="12" id="KW-1185">Reference proteome</keyword>
<keyword evidence="7" id="KW-0067">ATP-binding</keyword>
<dbReference type="InterPro" id="IPR032171">
    <property type="entry name" value="COR-A"/>
</dbReference>
<dbReference type="GeneID" id="20232511"/>
<dbReference type="EMBL" id="KB202620">
    <property type="protein sequence ID" value="ESO88800.1"/>
    <property type="molecule type" value="Genomic_DNA"/>
</dbReference>
<dbReference type="STRING" id="225164.V4A1J6"/>
<dbReference type="OrthoDB" id="1866797at2759"/>
<keyword evidence="3" id="KW-0808">Transferase</keyword>
<keyword evidence="6" id="KW-0418">Kinase</keyword>
<dbReference type="GO" id="GO:0005524">
    <property type="term" value="F:ATP binding"/>
    <property type="evidence" value="ECO:0007669"/>
    <property type="project" value="UniProtKB-KW"/>
</dbReference>
<dbReference type="PANTHER" id="PTHR12449">
    <property type="entry name" value="DEATH DOMAIN-CONTAINING PROTEIN"/>
    <property type="match status" value="1"/>
</dbReference>
<reference evidence="11 12" key="1">
    <citation type="journal article" date="2013" name="Nature">
        <title>Insights into bilaterian evolution from three spiralian genomes.</title>
        <authorList>
            <person name="Simakov O."/>
            <person name="Marletaz F."/>
            <person name="Cho S.J."/>
            <person name="Edsinger-Gonzales E."/>
            <person name="Havlak P."/>
            <person name="Hellsten U."/>
            <person name="Kuo D.H."/>
            <person name="Larsson T."/>
            <person name="Lv J."/>
            <person name="Arendt D."/>
            <person name="Savage R."/>
            <person name="Osoegawa K."/>
            <person name="de Jong P."/>
            <person name="Grimwood J."/>
            <person name="Chapman J.A."/>
            <person name="Shapiro H."/>
            <person name="Aerts A."/>
            <person name="Otillar R.P."/>
            <person name="Terry A.Y."/>
            <person name="Boore J.L."/>
            <person name="Grigoriev I.V."/>
            <person name="Lindberg D.R."/>
            <person name="Seaver E.C."/>
            <person name="Weisblat D.A."/>
            <person name="Putnam N.H."/>
            <person name="Rokhsar D.S."/>
        </authorList>
    </citation>
    <scope>NUCLEOTIDE SEQUENCE [LARGE SCALE GENOMIC DNA]</scope>
</reference>
<dbReference type="SMART" id="SM00175">
    <property type="entry name" value="RAB"/>
    <property type="match status" value="1"/>
</dbReference>
<sequence length="511" mass="58887">LRTIDLSDNKLLGLPAPFLWKTQLLKEIFVSKNNIIKMNLDGAKSWSKVEKFYISHNKLSELPKEIGLLISLQTFDISHNKLLTTLPDELGKCSKLWEMPHDGCNLDLSDSLLKGRVRDLVVYLHNRLKKAQYYYRMKLMVVGFGGRGKTTLLRALRKKFKETAENRPTVGVIVEDWKYERQRFGKNAMYTISTWDFAGQEDFYSTHQCFLSNRAVYLVVYDVTRGISEIDQLQPWLSNILARAPLCPVITVGTHYDKLNPAVSDEVLAEFEERLQYLSNKPGFPLISLRAMVDCSKENTEIEELRKRLKDIIDNFKVKGKLVMGQKIPASYVKLSELLSEEGKSCENNLPVLRRNQVLKLVQKAGLDLDEDELPQAINFLHETGVLLHYNESALLLRDFYFINPGWLCRMMAQIVTVPQINPFISPEGVSILRKKETKFTFPHHMIPQYLKLLEKFEIALPRNNDELMIPCRLPASKPTLKLNVHSLPKIGMFLVYFLLNTGLYKYKSIS</sequence>
<evidence type="ECO:0000256" key="4">
    <source>
        <dbReference type="ARBA" id="ARBA00022737"/>
    </source>
</evidence>
<dbReference type="NCBIfam" id="TIGR00231">
    <property type="entry name" value="small_GTP"/>
    <property type="match status" value="1"/>
</dbReference>
<dbReference type="InterPro" id="IPR027417">
    <property type="entry name" value="P-loop_NTPase"/>
</dbReference>
<dbReference type="OMA" id="HARASHC"/>
<evidence type="ECO:0000256" key="6">
    <source>
        <dbReference type="ARBA" id="ARBA00022777"/>
    </source>
</evidence>
<evidence type="ECO:0000256" key="5">
    <source>
        <dbReference type="ARBA" id="ARBA00022741"/>
    </source>
</evidence>
<dbReference type="InterPro" id="IPR020859">
    <property type="entry name" value="ROC"/>
</dbReference>
<dbReference type="InterPro" id="IPR001611">
    <property type="entry name" value="Leu-rich_rpt"/>
</dbReference>
<name>V4A1J6_LOTGI</name>
<dbReference type="InterPro" id="IPR005225">
    <property type="entry name" value="Small_GTP-bd"/>
</dbReference>
<proteinExistence type="predicted"/>
<dbReference type="GO" id="GO:0005525">
    <property type="term" value="F:GTP binding"/>
    <property type="evidence" value="ECO:0007669"/>
    <property type="project" value="InterPro"/>
</dbReference>
<dbReference type="PROSITE" id="PS51419">
    <property type="entry name" value="RAB"/>
    <property type="match status" value="1"/>
</dbReference>
<dbReference type="SUPFAM" id="SSF52058">
    <property type="entry name" value="L domain-like"/>
    <property type="match status" value="1"/>
</dbReference>
<dbReference type="HOGENOM" id="CLU_533810_0_0_1"/>
<keyword evidence="5" id="KW-0547">Nucleotide-binding</keyword>
<dbReference type="Gene3D" id="3.40.50.300">
    <property type="entry name" value="P-loop containing nucleotide triphosphate hydrolases"/>
    <property type="match status" value="1"/>
</dbReference>
<dbReference type="RefSeq" id="XP_009060472.1">
    <property type="nucleotide sequence ID" value="XM_009062224.1"/>
</dbReference>
<dbReference type="SUPFAM" id="SSF52540">
    <property type="entry name" value="P-loop containing nucleoside triphosphate hydrolases"/>
    <property type="match status" value="1"/>
</dbReference>
<dbReference type="GO" id="GO:0004674">
    <property type="term" value="F:protein serine/threonine kinase activity"/>
    <property type="evidence" value="ECO:0007669"/>
    <property type="project" value="UniProtKB-KW"/>
</dbReference>
<dbReference type="KEGG" id="lgi:LOTGIDRAFT_125534"/>
<evidence type="ECO:0000259" key="10">
    <source>
        <dbReference type="PROSITE" id="PS51424"/>
    </source>
</evidence>
<comment type="catalytic activity">
    <reaction evidence="9">
        <text>L-seryl-[protein] + ATP = O-phospho-L-seryl-[protein] + ADP + H(+)</text>
        <dbReference type="Rhea" id="RHEA:17989"/>
        <dbReference type="Rhea" id="RHEA-COMP:9863"/>
        <dbReference type="Rhea" id="RHEA-COMP:11604"/>
        <dbReference type="ChEBI" id="CHEBI:15378"/>
        <dbReference type="ChEBI" id="CHEBI:29999"/>
        <dbReference type="ChEBI" id="CHEBI:30616"/>
        <dbReference type="ChEBI" id="CHEBI:83421"/>
        <dbReference type="ChEBI" id="CHEBI:456216"/>
        <dbReference type="EC" id="2.7.11.1"/>
    </reaction>
</comment>
<dbReference type="InterPro" id="IPR036388">
    <property type="entry name" value="WH-like_DNA-bd_sf"/>
</dbReference>
<gene>
    <name evidence="11" type="ORF">LOTGIDRAFT_125534</name>
</gene>
<evidence type="ECO:0000313" key="11">
    <source>
        <dbReference type="EMBL" id="ESO88800.1"/>
    </source>
</evidence>
<accession>V4A1J6</accession>
<evidence type="ECO:0000256" key="9">
    <source>
        <dbReference type="ARBA" id="ARBA00048679"/>
    </source>
</evidence>
<protein>
    <recommendedName>
        <fullName evidence="1">non-specific serine/threonine protein kinase</fullName>
        <ecNumber evidence="1">2.7.11.1</ecNumber>
    </recommendedName>
</protein>
<dbReference type="Gene3D" id="1.10.10.10">
    <property type="entry name" value="Winged helix-like DNA-binding domain superfamily/Winged helix DNA-binding domain"/>
    <property type="match status" value="1"/>
</dbReference>
<evidence type="ECO:0000256" key="3">
    <source>
        <dbReference type="ARBA" id="ARBA00022679"/>
    </source>
</evidence>
<dbReference type="AlphaFoldDB" id="V4A1J6"/>
<comment type="catalytic activity">
    <reaction evidence="8">
        <text>L-threonyl-[protein] + ATP = O-phospho-L-threonyl-[protein] + ADP + H(+)</text>
        <dbReference type="Rhea" id="RHEA:46608"/>
        <dbReference type="Rhea" id="RHEA-COMP:11060"/>
        <dbReference type="Rhea" id="RHEA-COMP:11605"/>
        <dbReference type="ChEBI" id="CHEBI:15378"/>
        <dbReference type="ChEBI" id="CHEBI:30013"/>
        <dbReference type="ChEBI" id="CHEBI:30616"/>
        <dbReference type="ChEBI" id="CHEBI:61977"/>
        <dbReference type="ChEBI" id="CHEBI:456216"/>
        <dbReference type="EC" id="2.7.11.1"/>
    </reaction>
</comment>